<dbReference type="PROSITE" id="PS50088">
    <property type="entry name" value="ANK_REPEAT"/>
    <property type="match status" value="2"/>
</dbReference>
<dbReference type="SMART" id="SM00248">
    <property type="entry name" value="ANK"/>
    <property type="match status" value="3"/>
</dbReference>
<protein>
    <submittedName>
        <fullName evidence="1">Repeat protein</fullName>
    </submittedName>
</protein>
<dbReference type="PROSITE" id="PS50297">
    <property type="entry name" value="ANK_REP_REGION"/>
    <property type="match status" value="2"/>
</dbReference>
<organism evidence="1 2">
    <name type="scientific">Moumouvirus goulette</name>
    <dbReference type="NCBI Taxonomy" id="1247379"/>
    <lineage>
        <taxon>Viruses</taxon>
        <taxon>Varidnaviria</taxon>
        <taxon>Bamfordvirae</taxon>
        <taxon>Nucleocytoviricota</taxon>
        <taxon>Megaviricetes</taxon>
        <taxon>Imitervirales</taxon>
        <taxon>Mimiviridae</taxon>
        <taxon>Megamimivirinae</taxon>
        <taxon>Moumouvirus</taxon>
        <taxon>Moumouvirus goulettemassiliense</taxon>
    </lineage>
</organism>
<dbReference type="Proteomes" id="UP000241071">
    <property type="component" value="Segment"/>
</dbReference>
<dbReference type="Pfam" id="PF12796">
    <property type="entry name" value="Ank_2"/>
    <property type="match status" value="2"/>
</dbReference>
<dbReference type="InterPro" id="IPR002110">
    <property type="entry name" value="Ankyrin_rpt"/>
</dbReference>
<dbReference type="EMBL" id="KC008572">
    <property type="protein sequence ID" value="AGF85368.1"/>
    <property type="molecule type" value="Genomic_DNA"/>
</dbReference>
<sequence length="303" mass="35684">MSDINNLDPYYIFTADYDYIKYMLDNGYDPNHSLSNETPLMVAMRNKEYVKIINLLLEYGADPNHSSRNETSITAAIRNKECVKIINFLLEYGVDINKCDNKGWTPLMLSIFYRKKDVMEFLLEKGANPDKSENELNCLFLVHNNMLFHDWNLNDIELLLNHGMNPNCNISTIYNSLISDNEAYEFIKLLLDHGLNTRMKYKNKSILDLMKENKYFESTKLLEAQELLNEIFERLSKKIPRQSNKINYKPTSIRAQILLFKLDMGIDNDFDHLKSKYYDLFNYFGIYDADSMYTKLNNSCKYI</sequence>
<proteinExistence type="predicted"/>
<dbReference type="InterPro" id="IPR051616">
    <property type="entry name" value="Cul2-RING_E3_ligase_SR"/>
</dbReference>
<reference evidence="1 2" key="1">
    <citation type="submission" date="2012-10" db="EMBL/GenBank/DDBJ databases">
        <title>Complete genome sequence of Moumouvirus goulette.</title>
        <authorList>
            <person name="Fournous G."/>
            <person name="Bougalmi M."/>
            <person name="Colson P."/>
        </authorList>
    </citation>
    <scope>NUCLEOTIDE SEQUENCE [LARGE SCALE GENOMIC DNA]</scope>
</reference>
<dbReference type="SUPFAM" id="SSF48403">
    <property type="entry name" value="Ankyrin repeat"/>
    <property type="match status" value="1"/>
</dbReference>
<evidence type="ECO:0000313" key="2">
    <source>
        <dbReference type="Proteomes" id="UP000241071"/>
    </source>
</evidence>
<keyword evidence="2" id="KW-1185">Reference proteome</keyword>
<dbReference type="PANTHER" id="PTHR46224:SF64">
    <property type="entry name" value="IQ MOTIF AND ANKYRIN REPEAT DOMAIN-CONTAINING PROTEIN 1"/>
    <property type="match status" value="1"/>
</dbReference>
<gene>
    <name evidence="1" type="ORF">glt_00559</name>
</gene>
<dbReference type="PANTHER" id="PTHR46224">
    <property type="entry name" value="ANKYRIN REPEAT FAMILY PROTEIN"/>
    <property type="match status" value="1"/>
</dbReference>
<evidence type="ECO:0000313" key="1">
    <source>
        <dbReference type="EMBL" id="AGF85368.1"/>
    </source>
</evidence>
<dbReference type="Gene3D" id="1.25.40.20">
    <property type="entry name" value="Ankyrin repeat-containing domain"/>
    <property type="match status" value="1"/>
</dbReference>
<accession>M1PH46</accession>
<dbReference type="InterPro" id="IPR036770">
    <property type="entry name" value="Ankyrin_rpt-contain_sf"/>
</dbReference>
<name>M1PH46_9VIRU</name>